<gene>
    <name evidence="1" type="ORF">CARN1_0935</name>
</gene>
<sequence>MKRTITFAALVGLALSLLAPKPAYSFFGGLPIDGIRCDATEGVVLHIHSHLQLVDRGRNVVLPAYIGIPSVQPACLYWLHTHDASGIIHIESPTKRPFTLGEFFDVWGKSLSWSSAGPLHAPRGARLRIIVNGHLWKGRSPREILLRNHEDITIEVGPPFPPQHPFNWSGM</sequence>
<dbReference type="AlphaFoldDB" id="E6PJ13"/>
<accession>E6PJ13</accession>
<comment type="caution">
    <text evidence="1">The sequence shown here is derived from an EMBL/GenBank/DDBJ whole genome shotgun (WGS) entry which is preliminary data.</text>
</comment>
<dbReference type="EMBL" id="CABL01000019">
    <property type="protein sequence ID" value="CBH76455.1"/>
    <property type="molecule type" value="Genomic_DNA"/>
</dbReference>
<name>E6PJ13_9ZZZZ</name>
<protein>
    <submittedName>
        <fullName evidence="1">Uncharacterized protein</fullName>
    </submittedName>
</protein>
<reference evidence="1" key="1">
    <citation type="submission" date="2009-10" db="EMBL/GenBank/DDBJ databases">
        <title>Diversity of trophic interactions inside an arsenic-rich microbial ecosystem.</title>
        <authorList>
            <person name="Bertin P.N."/>
            <person name="Heinrich-Salmeron A."/>
            <person name="Pelletier E."/>
            <person name="Goulhen-Chollet F."/>
            <person name="Arsene-Ploetze F."/>
            <person name="Gallien S."/>
            <person name="Calteau A."/>
            <person name="Vallenet D."/>
            <person name="Casiot C."/>
            <person name="Chane-Woon-Ming B."/>
            <person name="Giloteaux L."/>
            <person name="Barakat M."/>
            <person name="Bonnefoy V."/>
            <person name="Bruneel O."/>
            <person name="Chandler M."/>
            <person name="Cleiss J."/>
            <person name="Duran R."/>
            <person name="Elbaz-Poulichet F."/>
            <person name="Fonknechten N."/>
            <person name="Lauga B."/>
            <person name="Mornico D."/>
            <person name="Ortet P."/>
            <person name="Schaeffer C."/>
            <person name="Siguier P."/>
            <person name="Alexander Thil Smith A."/>
            <person name="Van Dorsselaer A."/>
            <person name="Weissenbach J."/>
            <person name="Medigue C."/>
            <person name="Le Paslier D."/>
        </authorList>
    </citation>
    <scope>NUCLEOTIDE SEQUENCE</scope>
</reference>
<proteinExistence type="predicted"/>
<evidence type="ECO:0000313" key="1">
    <source>
        <dbReference type="EMBL" id="CBH76455.1"/>
    </source>
</evidence>
<organism evidence="1">
    <name type="scientific">mine drainage metagenome</name>
    <dbReference type="NCBI Taxonomy" id="410659"/>
    <lineage>
        <taxon>unclassified sequences</taxon>
        <taxon>metagenomes</taxon>
        <taxon>ecological metagenomes</taxon>
    </lineage>
</organism>